<organism evidence="5 6">
    <name type="scientific">Hibiscus sabdariffa</name>
    <name type="common">roselle</name>
    <dbReference type="NCBI Taxonomy" id="183260"/>
    <lineage>
        <taxon>Eukaryota</taxon>
        <taxon>Viridiplantae</taxon>
        <taxon>Streptophyta</taxon>
        <taxon>Embryophyta</taxon>
        <taxon>Tracheophyta</taxon>
        <taxon>Spermatophyta</taxon>
        <taxon>Magnoliopsida</taxon>
        <taxon>eudicotyledons</taxon>
        <taxon>Gunneridae</taxon>
        <taxon>Pentapetalae</taxon>
        <taxon>rosids</taxon>
        <taxon>malvids</taxon>
        <taxon>Malvales</taxon>
        <taxon>Malvaceae</taxon>
        <taxon>Malvoideae</taxon>
        <taxon>Hibiscus</taxon>
    </lineage>
</organism>
<keyword evidence="1 2" id="KW-0175">Coiled coil</keyword>
<proteinExistence type="predicted"/>
<dbReference type="InterPro" id="IPR056888">
    <property type="entry name" value="NET2A-D/KIP1-like_dom"/>
</dbReference>
<feature type="region of interest" description="Disordered" evidence="3">
    <location>
        <begin position="254"/>
        <end position="325"/>
    </location>
</feature>
<feature type="domain" description="NAB" evidence="4">
    <location>
        <begin position="11"/>
        <end position="91"/>
    </location>
</feature>
<feature type="region of interest" description="Disordered" evidence="3">
    <location>
        <begin position="448"/>
        <end position="497"/>
    </location>
</feature>
<name>A0ABR2G9Z0_9ROSI</name>
<dbReference type="InterPro" id="IPR011684">
    <property type="entry name" value="NAB"/>
</dbReference>
<feature type="compositionally biased region" description="Basic and acidic residues" evidence="3">
    <location>
        <begin position="450"/>
        <end position="467"/>
    </location>
</feature>
<feature type="coiled-coil region" evidence="2">
    <location>
        <begin position="162"/>
        <end position="189"/>
    </location>
</feature>
<dbReference type="Pfam" id="PF07765">
    <property type="entry name" value="KIP1"/>
    <property type="match status" value="1"/>
</dbReference>
<dbReference type="Pfam" id="PF25014">
    <property type="entry name" value="NET2A"/>
    <property type="match status" value="1"/>
</dbReference>
<dbReference type="PROSITE" id="PS51774">
    <property type="entry name" value="NAB"/>
    <property type="match status" value="1"/>
</dbReference>
<reference evidence="5 6" key="1">
    <citation type="journal article" date="2024" name="G3 (Bethesda)">
        <title>Genome assembly of Hibiscus sabdariffa L. provides insights into metabolisms of medicinal natural products.</title>
        <authorList>
            <person name="Kim T."/>
        </authorList>
    </citation>
    <scope>NUCLEOTIDE SEQUENCE [LARGE SCALE GENOMIC DNA]</scope>
    <source>
        <strain evidence="5">TK-2024</strain>
        <tissue evidence="5">Old leaves</tissue>
    </source>
</reference>
<comment type="caution">
    <text evidence="5">The sequence shown here is derived from an EMBL/GenBank/DDBJ whole genome shotgun (WGS) entry which is preliminary data.</text>
</comment>
<evidence type="ECO:0000313" key="5">
    <source>
        <dbReference type="EMBL" id="KAK8597065.1"/>
    </source>
</evidence>
<feature type="compositionally biased region" description="Basic and acidic residues" evidence="3">
    <location>
        <begin position="268"/>
        <end position="325"/>
    </location>
</feature>
<feature type="compositionally biased region" description="Polar residues" evidence="3">
    <location>
        <begin position="469"/>
        <end position="485"/>
    </location>
</feature>
<evidence type="ECO:0000256" key="1">
    <source>
        <dbReference type="ARBA" id="ARBA00023054"/>
    </source>
</evidence>
<sequence>MALHKAASHAYSWWWVSHLRTKQSKWLEQNIQDMEEKVCSMLEIIDDDGDSFAKRAEIYFKKRPELVSFLEECFRAYQALAERYDHLSNDLQSANKTIATVFPEQIPYSIVDEEVVESPIPCKSGVGAKVRFLYKDFRSQGQVNKAFGSGKTDAIPCSGLNKDEALVEIDKLQREISEMQAERAFFYKKFRELENHITEKQRKVCNLQVEFGVGSVADVNETRTLMETRDLELCPKSERIKHLTQKFEALRNKFVSPQRNLQRKHVQTKSDDNKVEEKEKHDSNVDNKVEENEKHDSNVDNKVEENEKHDSNVDNKVEENEKHDSGVPRNVIEEMLDVNSNTSRMMSQLAEKIDELVQRVVSWETAFSEKAVEKRMKSDKYEFGEHSMSLKEDKEAEVEGPGFMNSRMNMLEGELSRVKDLLGAAVDEIDSLRTHSIESSRNVDNLAAKVEADDKSERSSLRSKEVSDEGNNNVGVNKSNDFNIDSSKDPVSTGVDKETKKFLSDTASSIPDTEIEELETDIEEEEQPNWRQLYLDGIDDREKNVIGDYSSVLENYNEVSKKLDEVDKKNRDGFFELAMQIKELKNALAARDGEIQTLHQKIGFLDENKYENSVHQVQSPSRESTFTNSVQASPEAVGKGKTRTIRKAVELDKTIHGTFKESSAKMGGNNKPVNRSACASAVENKIRSSMDELLEENLEFWLRSNAAFNQIKKYQASVKDLKFELSRLRERSIKQETTEHLKSEMRLVYCQFREIRTELTLWMESNEMLKDDVEGRYSSLCNVENEIATGLNGGELSGYQAGKFQGEVVNMKQEINKVYNELKEGYESARQLKHEVEKLMNSLEREIGWLISSMSQPVKYRRRTRSIIPLGTFLFGTKSKKLRGNSIG</sequence>
<evidence type="ECO:0000259" key="4">
    <source>
        <dbReference type="PROSITE" id="PS51774"/>
    </source>
</evidence>
<feature type="compositionally biased region" description="Polar residues" evidence="3">
    <location>
        <begin position="617"/>
        <end position="632"/>
    </location>
</feature>
<accession>A0ABR2G9Z0</accession>
<dbReference type="Pfam" id="PF24918">
    <property type="entry name" value="NET2A_C"/>
    <property type="match status" value="1"/>
</dbReference>
<evidence type="ECO:0000256" key="2">
    <source>
        <dbReference type="SAM" id="Coils"/>
    </source>
</evidence>
<keyword evidence="6" id="KW-1185">Reference proteome</keyword>
<dbReference type="EMBL" id="JBBPBM010000002">
    <property type="protein sequence ID" value="KAK8597065.1"/>
    <property type="molecule type" value="Genomic_DNA"/>
</dbReference>
<evidence type="ECO:0000313" key="6">
    <source>
        <dbReference type="Proteomes" id="UP001472677"/>
    </source>
</evidence>
<feature type="coiled-coil region" evidence="2">
    <location>
        <begin position="339"/>
        <end position="366"/>
    </location>
</feature>
<dbReference type="PANTHER" id="PTHR31631:SF3">
    <property type="entry name" value="PROTEIN NETWORKED 2B"/>
    <property type="match status" value="1"/>
</dbReference>
<feature type="coiled-coil region" evidence="2">
    <location>
        <begin position="819"/>
        <end position="846"/>
    </location>
</feature>
<protein>
    <recommendedName>
        <fullName evidence="4">NAB domain-containing protein</fullName>
    </recommendedName>
</protein>
<dbReference type="PANTHER" id="PTHR31631">
    <property type="entry name" value="PROTEIN NETWORKED 2D"/>
    <property type="match status" value="1"/>
</dbReference>
<evidence type="ECO:0000256" key="3">
    <source>
        <dbReference type="SAM" id="MobiDB-lite"/>
    </source>
</evidence>
<dbReference type="Proteomes" id="UP001472677">
    <property type="component" value="Unassembled WGS sequence"/>
</dbReference>
<feature type="region of interest" description="Disordered" evidence="3">
    <location>
        <begin position="617"/>
        <end position="642"/>
    </location>
</feature>
<gene>
    <name evidence="5" type="ORF">V6N12_065541</name>
</gene>
<dbReference type="InterPro" id="IPR056889">
    <property type="entry name" value="NET2A-D/KIP1-like_C"/>
</dbReference>